<reference evidence="1" key="1">
    <citation type="submission" date="2024-06" db="EMBL/GenBank/DDBJ databases">
        <authorList>
            <person name="Liu X."/>
            <person name="Lenzi L."/>
            <person name="Haldenby T S."/>
            <person name="Uol C."/>
        </authorList>
    </citation>
    <scope>NUCLEOTIDE SEQUENCE</scope>
</reference>
<dbReference type="Proteomes" id="UP001497525">
    <property type="component" value="Unassembled WGS sequence"/>
</dbReference>
<dbReference type="AlphaFoldDB" id="A0AAV2TS28"/>
<sequence>MTKELAYRNPNGLQPFVNFPEDYSKRGVIHYNIPPVRLEKETMESLLIEPKYWHGYTGAKTFFTHQPLPSTMRFSVYGGTAPQRACISAYAPSVENPVRQTSFGVPYNVTTAAALHGASAMGKPQRPEIHPMQIDVPDSRLWRFDGRNHTFKI</sequence>
<name>A0AAV2TS28_CALDB</name>
<proteinExistence type="predicted"/>
<gene>
    <name evidence="1" type="ORF">CDAUBV1_LOCUS14210</name>
</gene>
<evidence type="ECO:0000313" key="2">
    <source>
        <dbReference type="Proteomes" id="UP001497525"/>
    </source>
</evidence>
<accession>A0AAV2TS28</accession>
<comment type="caution">
    <text evidence="1">The sequence shown here is derived from an EMBL/GenBank/DDBJ whole genome shotgun (WGS) entry which is preliminary data.</text>
</comment>
<evidence type="ECO:0000313" key="1">
    <source>
        <dbReference type="EMBL" id="CAL5139173.1"/>
    </source>
</evidence>
<protein>
    <submittedName>
        <fullName evidence="1">Uncharacterized protein</fullName>
    </submittedName>
</protein>
<organism evidence="1 2">
    <name type="scientific">Calicophoron daubneyi</name>
    <name type="common">Rumen fluke</name>
    <name type="synonym">Paramphistomum daubneyi</name>
    <dbReference type="NCBI Taxonomy" id="300641"/>
    <lineage>
        <taxon>Eukaryota</taxon>
        <taxon>Metazoa</taxon>
        <taxon>Spiralia</taxon>
        <taxon>Lophotrochozoa</taxon>
        <taxon>Platyhelminthes</taxon>
        <taxon>Trematoda</taxon>
        <taxon>Digenea</taxon>
        <taxon>Plagiorchiida</taxon>
        <taxon>Pronocephalata</taxon>
        <taxon>Paramphistomoidea</taxon>
        <taxon>Paramphistomidae</taxon>
        <taxon>Calicophoron</taxon>
    </lineage>
</organism>
<dbReference type="EMBL" id="CAXLJL010000600">
    <property type="protein sequence ID" value="CAL5139173.1"/>
    <property type="molecule type" value="Genomic_DNA"/>
</dbReference>